<dbReference type="OrthoDB" id="5987198at2759"/>
<evidence type="ECO:0000313" key="2">
    <source>
        <dbReference type="EMBL" id="RPB19946.1"/>
    </source>
</evidence>
<dbReference type="STRING" id="1051890.A0A3N4LB96"/>
<accession>A0A3N4LB96</accession>
<dbReference type="InParanoid" id="A0A3N4LB96"/>
<evidence type="ECO:0000313" key="3">
    <source>
        <dbReference type="Proteomes" id="UP000267821"/>
    </source>
</evidence>
<keyword evidence="3" id="KW-1185">Reference proteome</keyword>
<evidence type="ECO:0000256" key="1">
    <source>
        <dbReference type="SAM" id="Coils"/>
    </source>
</evidence>
<organism evidence="2 3">
    <name type="scientific">Terfezia boudieri ATCC MYA-4762</name>
    <dbReference type="NCBI Taxonomy" id="1051890"/>
    <lineage>
        <taxon>Eukaryota</taxon>
        <taxon>Fungi</taxon>
        <taxon>Dikarya</taxon>
        <taxon>Ascomycota</taxon>
        <taxon>Pezizomycotina</taxon>
        <taxon>Pezizomycetes</taxon>
        <taxon>Pezizales</taxon>
        <taxon>Pezizaceae</taxon>
        <taxon>Terfezia</taxon>
    </lineage>
</organism>
<dbReference type="Proteomes" id="UP000267821">
    <property type="component" value="Unassembled WGS sequence"/>
</dbReference>
<dbReference type="AlphaFoldDB" id="A0A3N4LB96"/>
<feature type="coiled-coil region" evidence="1">
    <location>
        <begin position="146"/>
        <end position="173"/>
    </location>
</feature>
<reference evidence="2 3" key="1">
    <citation type="journal article" date="2018" name="Nat. Ecol. Evol.">
        <title>Pezizomycetes genomes reveal the molecular basis of ectomycorrhizal truffle lifestyle.</title>
        <authorList>
            <person name="Murat C."/>
            <person name="Payen T."/>
            <person name="Noel B."/>
            <person name="Kuo A."/>
            <person name="Morin E."/>
            <person name="Chen J."/>
            <person name="Kohler A."/>
            <person name="Krizsan K."/>
            <person name="Balestrini R."/>
            <person name="Da Silva C."/>
            <person name="Montanini B."/>
            <person name="Hainaut M."/>
            <person name="Levati E."/>
            <person name="Barry K.W."/>
            <person name="Belfiori B."/>
            <person name="Cichocki N."/>
            <person name="Clum A."/>
            <person name="Dockter R.B."/>
            <person name="Fauchery L."/>
            <person name="Guy J."/>
            <person name="Iotti M."/>
            <person name="Le Tacon F."/>
            <person name="Lindquist E.A."/>
            <person name="Lipzen A."/>
            <person name="Malagnac F."/>
            <person name="Mello A."/>
            <person name="Molinier V."/>
            <person name="Miyauchi S."/>
            <person name="Poulain J."/>
            <person name="Riccioni C."/>
            <person name="Rubini A."/>
            <person name="Sitrit Y."/>
            <person name="Splivallo R."/>
            <person name="Traeger S."/>
            <person name="Wang M."/>
            <person name="Zifcakova L."/>
            <person name="Wipf D."/>
            <person name="Zambonelli A."/>
            <person name="Paolocci F."/>
            <person name="Nowrousian M."/>
            <person name="Ottonello S."/>
            <person name="Baldrian P."/>
            <person name="Spatafora J.W."/>
            <person name="Henrissat B."/>
            <person name="Nagy L.G."/>
            <person name="Aury J.M."/>
            <person name="Wincker P."/>
            <person name="Grigoriev I.V."/>
            <person name="Bonfante P."/>
            <person name="Martin F.M."/>
        </authorList>
    </citation>
    <scope>NUCLEOTIDE SEQUENCE [LARGE SCALE GENOMIC DNA]</scope>
    <source>
        <strain evidence="2 3">ATCC MYA-4762</strain>
    </source>
</reference>
<gene>
    <name evidence="2" type="ORF">L211DRAFT_579328</name>
</gene>
<protein>
    <submittedName>
        <fullName evidence="2">Uncharacterized protein</fullName>
    </submittedName>
</protein>
<keyword evidence="1" id="KW-0175">Coiled coil</keyword>
<name>A0A3N4LB96_9PEZI</name>
<dbReference type="EMBL" id="ML121580">
    <property type="protein sequence ID" value="RPB19946.1"/>
    <property type="molecule type" value="Genomic_DNA"/>
</dbReference>
<proteinExistence type="predicted"/>
<sequence length="289" mass="31789">MYFIAILSGWHYSSRHRSAFTLTSDINCSVSAAFQLYPPALSASSVHQLYSPALSACSVCPPVLSACSQFCPPALSVRESHALIMQSTLQLPPETTSRLILEAKSLLRQATTEPLHDMILKNLVNEVQHHYNAVLASLEAHYNSLVTSLQSEVIQLQTQNAHLSNEAAKLEKQTIGHLSEALNKATTSATPNPHAQYRGSMSRAKNWGAQILLPTTQLNRDTPSLTTLHQAYGMDTVLVHRLMELSSGDEQDIAYPAVIDTLAQIFAPQVELGLGTTYVLDTHERRYLN</sequence>